<protein>
    <submittedName>
        <fullName evidence="1">7944_t:CDS:1</fullName>
    </submittedName>
</protein>
<feature type="non-terminal residue" evidence="1">
    <location>
        <position position="57"/>
    </location>
</feature>
<reference evidence="1" key="1">
    <citation type="submission" date="2021-06" db="EMBL/GenBank/DDBJ databases">
        <authorList>
            <person name="Kallberg Y."/>
            <person name="Tangrot J."/>
            <person name="Rosling A."/>
        </authorList>
    </citation>
    <scope>NUCLEOTIDE SEQUENCE</scope>
    <source>
        <strain evidence="1">MA461A</strain>
    </source>
</reference>
<keyword evidence="2" id="KW-1185">Reference proteome</keyword>
<evidence type="ECO:0000313" key="1">
    <source>
        <dbReference type="EMBL" id="CAG8803197.1"/>
    </source>
</evidence>
<evidence type="ECO:0000313" key="2">
    <source>
        <dbReference type="Proteomes" id="UP000789920"/>
    </source>
</evidence>
<dbReference type="EMBL" id="CAJVQC010062941">
    <property type="protein sequence ID" value="CAG8803197.1"/>
    <property type="molecule type" value="Genomic_DNA"/>
</dbReference>
<name>A0ACA9RPU7_9GLOM</name>
<proteinExistence type="predicted"/>
<sequence>DLLVDQQQQIQNLLYQNIRIFAEKISKMGQIVGLRHINLIYYEINTKNTLSIKQYPY</sequence>
<dbReference type="Proteomes" id="UP000789920">
    <property type="component" value="Unassembled WGS sequence"/>
</dbReference>
<organism evidence="1 2">
    <name type="scientific">Racocetra persica</name>
    <dbReference type="NCBI Taxonomy" id="160502"/>
    <lineage>
        <taxon>Eukaryota</taxon>
        <taxon>Fungi</taxon>
        <taxon>Fungi incertae sedis</taxon>
        <taxon>Mucoromycota</taxon>
        <taxon>Glomeromycotina</taxon>
        <taxon>Glomeromycetes</taxon>
        <taxon>Diversisporales</taxon>
        <taxon>Gigasporaceae</taxon>
        <taxon>Racocetra</taxon>
    </lineage>
</organism>
<feature type="non-terminal residue" evidence="1">
    <location>
        <position position="1"/>
    </location>
</feature>
<accession>A0ACA9RPU7</accession>
<comment type="caution">
    <text evidence="1">The sequence shown here is derived from an EMBL/GenBank/DDBJ whole genome shotgun (WGS) entry which is preliminary data.</text>
</comment>
<gene>
    <name evidence="1" type="ORF">RPERSI_LOCUS21473</name>
</gene>